<evidence type="ECO:0000259" key="7">
    <source>
        <dbReference type="Pfam" id="PF00884"/>
    </source>
</evidence>
<dbReference type="PANTHER" id="PTHR47371:SF3">
    <property type="entry name" value="PHOSPHOGLYCEROL TRANSFERASE I"/>
    <property type="match status" value="1"/>
</dbReference>
<dbReference type="AlphaFoldDB" id="A0A1Z3N925"/>
<sequence length="557" mass="63932">MRIRWPEKNQVLWGLLLLSVLSVLLQVFAFKYLLIVKLLMPWLLYFSVLVFLRPYPAAFFVFLLECLGARIHLMKLALTNSPFEASDLFAWKQAFFLKSYVDYVVPAIIIGILISLWKGLSFNKKQLLFLPVFFMVAMSFVQERHPTEAKANPVSSLFKLARVVYVDWNFATNVKENGILNHIFLTMSTGQVPAKGKLPYDNLKTMIDPKKAKNQPDVFLVLCESCYTSSNDSFETPIMDLEKDGFAHATVISPVYGGMTAEAEFEVLTGLPSRRYKGIDYMYFAERYSEKPDAIPRIFADSGYDTFSSHPLPGFFWKREIVHPKFGFKRTFFSDSMNLEGKKGTYPEDKILFDLALSEYKENLKAGKKTFAFLLSLYTHGPYTETDGDGGEADYKQRLAITVRQYLEFKNEAVRLARENNRPVMFVIFGDHKPAMTISFYKRHEFNEDFFSSKGAKNESFQFSTLNPAQQIVFGKVPLYVKSYGMDDSAVAAEITKANSNRPLFCLPGLMFEQLGVHTAYFTYLVDTCRKDPEELVDPDVLKNYFTDEIYGDRLFD</sequence>
<evidence type="ECO:0000313" key="8">
    <source>
        <dbReference type="EMBL" id="ASD63974.1"/>
    </source>
</evidence>
<keyword evidence="3 6" id="KW-0812">Transmembrane</keyword>
<keyword evidence="2" id="KW-1003">Cell membrane</keyword>
<dbReference type="EMBL" id="CP020946">
    <property type="protein sequence ID" value="ASD63974.1"/>
    <property type="molecule type" value="Genomic_DNA"/>
</dbReference>
<name>A0A1Z3N925_BDEBC</name>
<evidence type="ECO:0000256" key="1">
    <source>
        <dbReference type="ARBA" id="ARBA00004651"/>
    </source>
</evidence>
<evidence type="ECO:0000256" key="2">
    <source>
        <dbReference type="ARBA" id="ARBA00022475"/>
    </source>
</evidence>
<reference evidence="8 9" key="1">
    <citation type="submission" date="2017-04" db="EMBL/GenBank/DDBJ databases">
        <title>Whole genome sequence of Bdellovibrio bacteriovorus strain SSB218315.</title>
        <authorList>
            <person name="Oyedara O."/>
            <person name="Rodriguez-Perez M.A."/>
        </authorList>
    </citation>
    <scope>NUCLEOTIDE SEQUENCE [LARGE SCALE GENOMIC DNA]</scope>
    <source>
        <strain evidence="8 9">SSB218315</strain>
    </source>
</reference>
<evidence type="ECO:0000313" key="9">
    <source>
        <dbReference type="Proteomes" id="UP000197003"/>
    </source>
</evidence>
<evidence type="ECO:0000256" key="6">
    <source>
        <dbReference type="SAM" id="Phobius"/>
    </source>
</evidence>
<dbReference type="CDD" id="cd16015">
    <property type="entry name" value="LTA_synthase"/>
    <property type="match status" value="1"/>
</dbReference>
<evidence type="ECO:0000256" key="5">
    <source>
        <dbReference type="ARBA" id="ARBA00023136"/>
    </source>
</evidence>
<dbReference type="SUPFAM" id="SSF53649">
    <property type="entry name" value="Alkaline phosphatase-like"/>
    <property type="match status" value="1"/>
</dbReference>
<feature type="domain" description="Sulfatase N-terminal" evidence="7">
    <location>
        <begin position="216"/>
        <end position="436"/>
    </location>
</feature>
<proteinExistence type="predicted"/>
<dbReference type="RefSeq" id="WP_088565474.1">
    <property type="nucleotide sequence ID" value="NZ_CP020946.1"/>
</dbReference>
<comment type="subcellular location">
    <subcellularLocation>
        <location evidence="1">Cell membrane</location>
        <topology evidence="1">Multi-pass membrane protein</topology>
    </subcellularLocation>
</comment>
<accession>A0A1Z3N925</accession>
<feature type="transmembrane region" description="Helical" evidence="6">
    <location>
        <begin position="100"/>
        <end position="120"/>
    </location>
</feature>
<evidence type="ECO:0000256" key="4">
    <source>
        <dbReference type="ARBA" id="ARBA00022989"/>
    </source>
</evidence>
<dbReference type="InterPro" id="IPR000917">
    <property type="entry name" value="Sulfatase_N"/>
</dbReference>
<dbReference type="Pfam" id="PF00884">
    <property type="entry name" value="Sulfatase"/>
    <property type="match status" value="1"/>
</dbReference>
<dbReference type="Proteomes" id="UP000197003">
    <property type="component" value="Chromosome"/>
</dbReference>
<feature type="transmembrane region" description="Helical" evidence="6">
    <location>
        <begin position="42"/>
        <end position="64"/>
    </location>
</feature>
<dbReference type="OrthoDB" id="5363296at2"/>
<gene>
    <name evidence="8" type="ORF">B9G79_10535</name>
</gene>
<dbReference type="GO" id="GO:0005886">
    <property type="term" value="C:plasma membrane"/>
    <property type="evidence" value="ECO:0007669"/>
    <property type="project" value="UniProtKB-SubCell"/>
</dbReference>
<feature type="transmembrane region" description="Helical" evidence="6">
    <location>
        <begin position="12"/>
        <end position="36"/>
    </location>
</feature>
<dbReference type="Gene3D" id="3.40.720.10">
    <property type="entry name" value="Alkaline Phosphatase, subunit A"/>
    <property type="match status" value="1"/>
</dbReference>
<dbReference type="InterPro" id="IPR050448">
    <property type="entry name" value="OpgB/LTA_synthase_biosynth"/>
</dbReference>
<dbReference type="PANTHER" id="PTHR47371">
    <property type="entry name" value="LIPOTEICHOIC ACID SYNTHASE"/>
    <property type="match status" value="1"/>
</dbReference>
<organism evidence="8 9">
    <name type="scientific">Bdellovibrio bacteriovorus</name>
    <dbReference type="NCBI Taxonomy" id="959"/>
    <lineage>
        <taxon>Bacteria</taxon>
        <taxon>Pseudomonadati</taxon>
        <taxon>Bdellovibrionota</taxon>
        <taxon>Bdellovibrionia</taxon>
        <taxon>Bdellovibrionales</taxon>
        <taxon>Pseudobdellovibrionaceae</taxon>
        <taxon>Bdellovibrio</taxon>
    </lineage>
</organism>
<dbReference type="InterPro" id="IPR017850">
    <property type="entry name" value="Alkaline_phosphatase_core_sf"/>
</dbReference>
<keyword evidence="4 6" id="KW-1133">Transmembrane helix</keyword>
<protein>
    <submittedName>
        <fullName evidence="8">Cation tolerance protein CutA</fullName>
    </submittedName>
</protein>
<keyword evidence="5 6" id="KW-0472">Membrane</keyword>
<evidence type="ECO:0000256" key="3">
    <source>
        <dbReference type="ARBA" id="ARBA00022692"/>
    </source>
</evidence>